<feature type="binding site" evidence="7">
    <location>
        <position position="220"/>
    </location>
    <ligand>
        <name>phosphoenolpyruvate</name>
        <dbReference type="ChEBI" id="CHEBI:58702"/>
    </ligand>
</feature>
<dbReference type="GO" id="GO:0005737">
    <property type="term" value="C:cytoplasm"/>
    <property type="evidence" value="ECO:0007669"/>
    <property type="project" value="UniProtKB-SubCell"/>
</dbReference>
<feature type="binding site" evidence="7">
    <location>
        <position position="246"/>
    </location>
    <ligand>
        <name>3-phosphoshikimate</name>
        <dbReference type="ChEBI" id="CHEBI:145989"/>
    </ligand>
</feature>
<feature type="binding site" evidence="7">
    <location>
        <position position="78"/>
    </location>
    <ligand>
        <name>3-phosphoshikimate</name>
        <dbReference type="ChEBI" id="CHEBI:145989"/>
    </ligand>
</feature>
<feature type="binding site" evidence="7">
    <location>
        <position position="458"/>
    </location>
    <ligand>
        <name>phosphoenolpyruvate</name>
        <dbReference type="ChEBI" id="CHEBI:58702"/>
    </ligand>
</feature>
<dbReference type="InterPro" id="IPR006264">
    <property type="entry name" value="EPSP_synthase"/>
</dbReference>
<evidence type="ECO:0000256" key="1">
    <source>
        <dbReference type="ARBA" id="ARBA00004811"/>
    </source>
</evidence>
<accession>A0A7C3YXU8</accession>
<evidence type="ECO:0000259" key="8">
    <source>
        <dbReference type="Pfam" id="PF00275"/>
    </source>
</evidence>
<dbReference type="SUPFAM" id="SSF55205">
    <property type="entry name" value="EPT/RTPC-like"/>
    <property type="match status" value="1"/>
</dbReference>
<feature type="binding site" evidence="7">
    <location>
        <position position="392"/>
    </location>
    <ligand>
        <name>phosphoenolpyruvate</name>
        <dbReference type="ChEBI" id="CHEBI:58702"/>
    </ligand>
</feature>
<dbReference type="GO" id="GO:0009423">
    <property type="term" value="P:chorismate biosynthetic process"/>
    <property type="evidence" value="ECO:0007669"/>
    <property type="project" value="UniProtKB-UniRule"/>
</dbReference>
<dbReference type="InterPro" id="IPR023193">
    <property type="entry name" value="EPSP_synthase_CS"/>
</dbReference>
<dbReference type="PROSITE" id="PS00885">
    <property type="entry name" value="EPSP_SYNTHASE_2"/>
    <property type="match status" value="1"/>
</dbReference>
<dbReference type="PIRSF" id="PIRSF000505">
    <property type="entry name" value="EPSPS"/>
    <property type="match status" value="1"/>
</dbReference>
<evidence type="ECO:0000256" key="4">
    <source>
        <dbReference type="ARBA" id="ARBA00022679"/>
    </source>
</evidence>
<name>A0A7C3YXU8_9BACT</name>
<feature type="binding site" evidence="7">
    <location>
        <position position="220"/>
    </location>
    <ligand>
        <name>3-phosphoshikimate</name>
        <dbReference type="ChEBI" id="CHEBI:145989"/>
    </ligand>
</feature>
<feature type="active site" description="Proton acceptor" evidence="7">
    <location>
        <position position="361"/>
    </location>
</feature>
<feature type="binding site" evidence="7">
    <location>
        <position position="361"/>
    </location>
    <ligand>
        <name>3-phosphoshikimate</name>
        <dbReference type="ChEBI" id="CHEBI:145989"/>
    </ligand>
</feature>
<feature type="domain" description="Enolpyruvate transferase" evidence="8">
    <location>
        <begin position="59"/>
        <end position="467"/>
    </location>
</feature>
<comment type="subcellular location">
    <subcellularLocation>
        <location evidence="7">Cytoplasm</location>
    </subcellularLocation>
</comment>
<dbReference type="GO" id="GO:0003866">
    <property type="term" value="F:3-phosphoshikimate 1-carboxyvinyltransferase activity"/>
    <property type="evidence" value="ECO:0007669"/>
    <property type="project" value="UniProtKB-UniRule"/>
</dbReference>
<feature type="binding site" evidence="7">
    <location>
        <position position="433"/>
    </location>
    <ligand>
        <name>phosphoenolpyruvate</name>
        <dbReference type="ChEBI" id="CHEBI:58702"/>
    </ligand>
</feature>
<dbReference type="CDD" id="cd01556">
    <property type="entry name" value="EPSP_synthase"/>
    <property type="match status" value="1"/>
</dbReference>
<comment type="caution">
    <text evidence="9">The sequence shown here is derived from an EMBL/GenBank/DDBJ whole genome shotgun (WGS) entry which is preliminary data.</text>
</comment>
<feature type="binding site" evidence="7">
    <location>
        <position position="218"/>
    </location>
    <ligand>
        <name>3-phosphoshikimate</name>
        <dbReference type="ChEBI" id="CHEBI:145989"/>
    </ligand>
</feature>
<dbReference type="GO" id="GO:0009073">
    <property type="term" value="P:aromatic amino acid family biosynthetic process"/>
    <property type="evidence" value="ECO:0007669"/>
    <property type="project" value="UniProtKB-KW"/>
</dbReference>
<feature type="binding site" evidence="7">
    <location>
        <position position="388"/>
    </location>
    <ligand>
        <name>3-phosphoshikimate</name>
        <dbReference type="ChEBI" id="CHEBI:145989"/>
    </ligand>
</feature>
<dbReference type="Gene3D" id="3.65.10.10">
    <property type="entry name" value="Enolpyruvate transferase domain"/>
    <property type="match status" value="2"/>
</dbReference>
<feature type="binding site" evidence="7">
    <location>
        <position position="74"/>
    </location>
    <ligand>
        <name>3-phosphoshikimate</name>
        <dbReference type="ChEBI" id="CHEBI:145989"/>
    </ligand>
</feature>
<comment type="subunit">
    <text evidence="7">Monomer.</text>
</comment>
<evidence type="ECO:0000256" key="5">
    <source>
        <dbReference type="ARBA" id="ARBA00023141"/>
    </source>
</evidence>
<organism evidence="9">
    <name type="scientific">Desulfobacca acetoxidans</name>
    <dbReference type="NCBI Taxonomy" id="60893"/>
    <lineage>
        <taxon>Bacteria</taxon>
        <taxon>Pseudomonadati</taxon>
        <taxon>Thermodesulfobacteriota</taxon>
        <taxon>Desulfobaccia</taxon>
        <taxon>Desulfobaccales</taxon>
        <taxon>Desulfobaccaceae</taxon>
        <taxon>Desulfobacca</taxon>
    </lineage>
</organism>
<comment type="catalytic activity">
    <reaction evidence="6">
        <text>3-phosphoshikimate + phosphoenolpyruvate = 5-O-(1-carboxyvinyl)-3-phosphoshikimate + phosphate</text>
        <dbReference type="Rhea" id="RHEA:21256"/>
        <dbReference type="ChEBI" id="CHEBI:43474"/>
        <dbReference type="ChEBI" id="CHEBI:57701"/>
        <dbReference type="ChEBI" id="CHEBI:58702"/>
        <dbReference type="ChEBI" id="CHEBI:145989"/>
        <dbReference type="EC" id="2.5.1.19"/>
    </reaction>
    <physiologicalReaction direction="left-to-right" evidence="6">
        <dbReference type="Rhea" id="RHEA:21257"/>
    </physiologicalReaction>
</comment>
<dbReference type="InterPro" id="IPR036968">
    <property type="entry name" value="Enolpyruvate_Tfrase_sf"/>
</dbReference>
<proteinExistence type="inferred from homology"/>
<keyword evidence="5 7" id="KW-0057">Aromatic amino acid biosynthesis</keyword>
<protein>
    <recommendedName>
        <fullName evidence="7">3-phosphoshikimate 1-carboxyvinyltransferase</fullName>
        <ecNumber evidence="7">2.5.1.19</ecNumber>
    </recommendedName>
    <alternativeName>
        <fullName evidence="7">5-enolpyruvylshikimate-3-phosphate synthase</fullName>
        <shortName evidence="7">EPSP synthase</shortName>
        <shortName evidence="7">EPSPS</shortName>
    </alternativeName>
</protein>
<keyword evidence="4 7" id="KW-0808">Transferase</keyword>
<dbReference type="InterPro" id="IPR001986">
    <property type="entry name" value="Enolpyruvate_Tfrase_dom"/>
</dbReference>
<comment type="caution">
    <text evidence="7">Lacks conserved residue(s) required for the propagation of feature annotation.</text>
</comment>
<comment type="similarity">
    <text evidence="2 7">Belongs to the EPSP synthase family.</text>
</comment>
<sequence length="472" mass="49832">MLSGSPARCRTPEQPQAAPLVEIEPSAEQRRVAVRQVNLGKAGPTKYQEVPLIIKEIKPLENLDATLTLPGSKSYTHRALIAAALASGESVLTNALNAEDTELTARALALMGARLDWQGHTVRLRGTGGRPAPVSESIYLGNSGTSMRFLTAVAALGRGTYRLAGTPRLCERPMGELLEALKDLGVTAISEKGNDCPPIIVHGGGVAGGKTSLSGAVSSQYLSALLLVGPLSSRGVEIEVTGELVSRPYVDITLSVLSAFAITYSREAYRRFVIPGGQAYASREYGIEADASSASYFWAAAAVTSGRVTIANLDLESVQGDIDFLSVLARMGCHLISSSQGITVEGGPLRGIVMDMSAMPDLVPTLGVLAAFAQGETVIQGVAHLRHKESNRLAAVVAELRKMGIAAEETSDGLRIVGGNPHGAEIDTYQDHRIAMSFAVAGLKVPGVIIRDPGCVAKSFPDFWEYLEKLST</sequence>
<keyword evidence="7" id="KW-0963">Cytoplasm</keyword>
<evidence type="ECO:0000256" key="6">
    <source>
        <dbReference type="ARBA" id="ARBA00044633"/>
    </source>
</evidence>
<dbReference type="PANTHER" id="PTHR21090:SF5">
    <property type="entry name" value="PENTAFUNCTIONAL AROM POLYPEPTIDE"/>
    <property type="match status" value="1"/>
</dbReference>
<dbReference type="EC" id="2.5.1.19" evidence="7"/>
<evidence type="ECO:0000256" key="2">
    <source>
        <dbReference type="ARBA" id="ARBA00009948"/>
    </source>
</evidence>
<evidence type="ECO:0000256" key="7">
    <source>
        <dbReference type="HAMAP-Rule" id="MF_00210"/>
    </source>
</evidence>
<dbReference type="HAMAP" id="MF_00210">
    <property type="entry name" value="EPSP_synth"/>
    <property type="match status" value="1"/>
</dbReference>
<evidence type="ECO:0000313" key="9">
    <source>
        <dbReference type="EMBL" id="HGF33604.1"/>
    </source>
</evidence>
<dbReference type="AlphaFoldDB" id="A0A7C3YXU8"/>
<dbReference type="GO" id="GO:0008652">
    <property type="term" value="P:amino acid biosynthetic process"/>
    <property type="evidence" value="ECO:0007669"/>
    <property type="project" value="UniProtKB-KW"/>
</dbReference>
<feature type="binding site" evidence="7">
    <location>
        <position position="73"/>
    </location>
    <ligand>
        <name>3-phosphoshikimate</name>
        <dbReference type="ChEBI" id="CHEBI:145989"/>
    </ligand>
</feature>
<feature type="binding site" evidence="7">
    <location>
        <position position="144"/>
    </location>
    <ligand>
        <name>phosphoenolpyruvate</name>
        <dbReference type="ChEBI" id="CHEBI:58702"/>
    </ligand>
</feature>
<dbReference type="UniPathway" id="UPA00053">
    <property type="reaction ID" value="UER00089"/>
</dbReference>
<dbReference type="EMBL" id="DTMF01000115">
    <property type="protein sequence ID" value="HGF33604.1"/>
    <property type="molecule type" value="Genomic_DNA"/>
</dbReference>
<keyword evidence="3 7" id="KW-0028">Amino-acid biosynthesis</keyword>
<dbReference type="PROSITE" id="PS00104">
    <property type="entry name" value="EPSP_SYNTHASE_1"/>
    <property type="match status" value="1"/>
</dbReference>
<comment type="function">
    <text evidence="7">Catalyzes the transfer of the enolpyruvyl moiety of phosphoenolpyruvate (PEP) to the 5-hydroxyl of shikimate-3-phosphate (S3P) to produce enolpyruvyl shikimate-3-phosphate and inorganic phosphate.</text>
</comment>
<feature type="binding site" evidence="7">
    <location>
        <position position="73"/>
    </location>
    <ligand>
        <name>phosphoenolpyruvate</name>
        <dbReference type="ChEBI" id="CHEBI:58702"/>
    </ligand>
</feature>
<dbReference type="InterPro" id="IPR013792">
    <property type="entry name" value="RNA3'P_cycl/enolpyr_Trfase_a/b"/>
</dbReference>
<dbReference type="PANTHER" id="PTHR21090">
    <property type="entry name" value="AROM/DEHYDROQUINATE SYNTHASE"/>
    <property type="match status" value="1"/>
</dbReference>
<dbReference type="NCBIfam" id="TIGR01356">
    <property type="entry name" value="aroA"/>
    <property type="match status" value="1"/>
</dbReference>
<reference evidence="9" key="1">
    <citation type="journal article" date="2020" name="mSystems">
        <title>Genome- and Community-Level Interaction Insights into Carbon Utilization and Element Cycling Functions of Hydrothermarchaeota in Hydrothermal Sediment.</title>
        <authorList>
            <person name="Zhou Z."/>
            <person name="Liu Y."/>
            <person name="Xu W."/>
            <person name="Pan J."/>
            <person name="Luo Z.H."/>
            <person name="Li M."/>
        </authorList>
    </citation>
    <scope>NUCLEOTIDE SEQUENCE [LARGE SCALE GENOMIC DNA]</scope>
    <source>
        <strain evidence="9">SpSt-897</strain>
    </source>
</reference>
<feature type="binding site" evidence="7">
    <location>
        <position position="172"/>
    </location>
    <ligand>
        <name>phosphoenolpyruvate</name>
        <dbReference type="ChEBI" id="CHEBI:58702"/>
    </ligand>
</feature>
<gene>
    <name evidence="7 9" type="primary">aroA</name>
    <name evidence="9" type="ORF">ENW96_04325</name>
</gene>
<feature type="binding site" evidence="7">
    <location>
        <position position="219"/>
    </location>
    <ligand>
        <name>3-phosphoshikimate</name>
        <dbReference type="ChEBI" id="CHEBI:145989"/>
    </ligand>
</feature>
<evidence type="ECO:0000256" key="3">
    <source>
        <dbReference type="ARBA" id="ARBA00022605"/>
    </source>
</evidence>
<dbReference type="Pfam" id="PF00275">
    <property type="entry name" value="EPSP_synthase"/>
    <property type="match status" value="1"/>
</dbReference>
<comment type="pathway">
    <text evidence="1 7">Metabolic intermediate biosynthesis; chorismate biosynthesis; chorismate from D-erythrose 4-phosphate and phosphoenolpyruvate: step 6/7.</text>
</comment>